<dbReference type="Proteomes" id="UP000268350">
    <property type="component" value="Unassembled WGS sequence"/>
</dbReference>
<evidence type="ECO:0000313" key="1">
    <source>
        <dbReference type="EMBL" id="SPP86210.1"/>
    </source>
</evidence>
<gene>
    <name evidence="1" type="ORF">DGUA_6G004855</name>
</gene>
<dbReference type="STRING" id="7266.A0A3B0KD88"/>
<protein>
    <submittedName>
        <fullName evidence="1">Blast:Uncharacterized protein C1orf50 homolog</fullName>
    </submittedName>
</protein>
<dbReference type="EMBL" id="OUUW01000010">
    <property type="protein sequence ID" value="SPP86210.1"/>
    <property type="molecule type" value="Genomic_DNA"/>
</dbReference>
<evidence type="ECO:0000313" key="2">
    <source>
        <dbReference type="Proteomes" id="UP000268350"/>
    </source>
</evidence>
<dbReference type="AlphaFoldDB" id="A0A3B0KD88"/>
<name>A0A3B0KD88_DROGU</name>
<organism evidence="1 2">
    <name type="scientific">Drosophila guanche</name>
    <name type="common">Fruit fly</name>
    <dbReference type="NCBI Taxonomy" id="7266"/>
    <lineage>
        <taxon>Eukaryota</taxon>
        <taxon>Metazoa</taxon>
        <taxon>Ecdysozoa</taxon>
        <taxon>Arthropoda</taxon>
        <taxon>Hexapoda</taxon>
        <taxon>Insecta</taxon>
        <taxon>Pterygota</taxon>
        <taxon>Neoptera</taxon>
        <taxon>Endopterygota</taxon>
        <taxon>Diptera</taxon>
        <taxon>Brachycera</taxon>
        <taxon>Muscomorpha</taxon>
        <taxon>Ephydroidea</taxon>
        <taxon>Drosophilidae</taxon>
        <taxon>Drosophila</taxon>
        <taxon>Sophophora</taxon>
    </lineage>
</organism>
<dbReference type="OMA" id="MAIDFNI"/>
<dbReference type="InterPro" id="IPR019534">
    <property type="entry name" value="DUF2452"/>
</dbReference>
<keyword evidence="2" id="KW-1185">Reference proteome</keyword>
<dbReference type="OrthoDB" id="9995764at2759"/>
<sequence>MKRAATMDQLTYTTAIKKAQLVERNPQNQLDPLRVSMHGQEDIISLAQQIQNADKQLKNTTCNKLGVIMDQIKMLQAQAMEILKESNVNRDLHNAACNFTKKPGQIYHLYQRPSGQTYFSMLSPEEWNHSVDQTYKGSYRLEFDLSWTPLENVKQQDERLKWAEKCMERALDSGRGSAMAIDFNINHE</sequence>
<accession>A0A3B0KD88</accession>
<proteinExistence type="predicted"/>
<dbReference type="PANTHER" id="PTHR14553">
    <property type="entry name" value="UNCHARACTERIZED PROTEIN C1ORF50"/>
    <property type="match status" value="1"/>
</dbReference>
<dbReference type="PANTHER" id="PTHR14553:SF1">
    <property type="entry name" value="SIMILAR TO CHROMOSOME 1 OPEN READING FRAME 50"/>
    <property type="match status" value="1"/>
</dbReference>
<dbReference type="Pfam" id="PF10504">
    <property type="entry name" value="DUF2452"/>
    <property type="match status" value="1"/>
</dbReference>
<reference evidence="2" key="1">
    <citation type="submission" date="2018-01" db="EMBL/GenBank/DDBJ databases">
        <authorList>
            <person name="Alioto T."/>
            <person name="Alioto T."/>
        </authorList>
    </citation>
    <scope>NUCLEOTIDE SEQUENCE [LARGE SCALE GENOMIC DNA]</scope>
</reference>